<dbReference type="NCBIfam" id="TIGR00353">
    <property type="entry name" value="nrfE"/>
    <property type="match status" value="1"/>
</dbReference>
<dbReference type="NCBIfam" id="NF007691">
    <property type="entry name" value="PRK10369.1"/>
    <property type="match status" value="1"/>
</dbReference>
<evidence type="ECO:0000256" key="6">
    <source>
        <dbReference type="ARBA" id="ARBA00022748"/>
    </source>
</evidence>
<dbReference type="PRINTS" id="PR01411">
    <property type="entry name" value="CCMFBIOGNSIS"/>
</dbReference>
<dbReference type="GO" id="GO:0015232">
    <property type="term" value="F:heme transmembrane transporter activity"/>
    <property type="evidence" value="ECO:0007669"/>
    <property type="project" value="InterPro"/>
</dbReference>
<keyword evidence="13" id="KW-0456">Lyase</keyword>
<dbReference type="EMBL" id="FLUO01000002">
    <property type="protein sequence ID" value="SBW11073.1"/>
    <property type="molecule type" value="Genomic_DNA"/>
</dbReference>
<feature type="transmembrane region" description="Helical" evidence="10">
    <location>
        <begin position="430"/>
        <end position="447"/>
    </location>
</feature>
<feature type="transmembrane region" description="Helical" evidence="10">
    <location>
        <begin position="399"/>
        <end position="418"/>
    </location>
</feature>
<evidence type="ECO:0000256" key="2">
    <source>
        <dbReference type="ARBA" id="ARBA00009186"/>
    </source>
</evidence>
<dbReference type="InterPro" id="IPR003568">
    <property type="entry name" value="Cyt_c_biogenesis_CcmF"/>
</dbReference>
<evidence type="ECO:0000256" key="10">
    <source>
        <dbReference type="SAM" id="Phobius"/>
    </source>
</evidence>
<evidence type="ECO:0000259" key="11">
    <source>
        <dbReference type="Pfam" id="PF01578"/>
    </source>
</evidence>
<feature type="transmembrane region" description="Helical" evidence="10">
    <location>
        <begin position="482"/>
        <end position="502"/>
    </location>
</feature>
<feature type="transmembrane region" description="Helical" evidence="10">
    <location>
        <begin position="39"/>
        <end position="67"/>
    </location>
</feature>
<feature type="transmembrane region" description="Helical" evidence="10">
    <location>
        <begin position="453"/>
        <end position="470"/>
    </location>
</feature>
<dbReference type="InterPro" id="IPR003567">
    <property type="entry name" value="Cyt_c_biogenesis"/>
</dbReference>
<keyword evidence="7 10" id="KW-1133">Transmembrane helix</keyword>
<name>A0A212KH94_9PROT</name>
<dbReference type="GO" id="GO:0005886">
    <property type="term" value="C:plasma membrane"/>
    <property type="evidence" value="ECO:0007669"/>
    <property type="project" value="UniProtKB-SubCell"/>
</dbReference>
<dbReference type="PANTHER" id="PTHR43653:SF1">
    <property type="entry name" value="CYTOCHROME C-TYPE BIOGENESIS PROTEIN CCMF"/>
    <property type="match status" value="1"/>
</dbReference>
<accession>A0A212KH94</accession>
<evidence type="ECO:0000259" key="12">
    <source>
        <dbReference type="Pfam" id="PF16327"/>
    </source>
</evidence>
<feature type="transmembrane region" description="Helical" evidence="10">
    <location>
        <begin position="600"/>
        <end position="622"/>
    </location>
</feature>
<protein>
    <submittedName>
        <fullName evidence="13">Heme lyase, CcmF subunit</fullName>
    </submittedName>
</protein>
<evidence type="ECO:0000256" key="9">
    <source>
        <dbReference type="ARBA" id="ARBA00037230"/>
    </source>
</evidence>
<proteinExistence type="inferred from homology"/>
<dbReference type="Pfam" id="PF16327">
    <property type="entry name" value="CcmF_C"/>
    <property type="match status" value="1"/>
</dbReference>
<feature type="transmembrane region" description="Helical" evidence="10">
    <location>
        <begin position="101"/>
        <end position="118"/>
    </location>
</feature>
<keyword evidence="4" id="KW-0997">Cell inner membrane</keyword>
<comment type="subcellular location">
    <subcellularLocation>
        <location evidence="1">Cell inner membrane</location>
        <topology evidence="1">Multi-pass membrane protein</topology>
    </subcellularLocation>
</comment>
<dbReference type="PANTHER" id="PTHR43653">
    <property type="entry name" value="CYTOCHROME C ASSEMBLY PROTEIN-RELATED"/>
    <property type="match status" value="1"/>
</dbReference>
<dbReference type="GO" id="GO:0016829">
    <property type="term" value="F:lyase activity"/>
    <property type="evidence" value="ECO:0007669"/>
    <property type="project" value="UniProtKB-KW"/>
</dbReference>
<dbReference type="AlphaFoldDB" id="A0A212KH94"/>
<dbReference type="Pfam" id="PF01578">
    <property type="entry name" value="Cytochrom_C_asm"/>
    <property type="match status" value="1"/>
</dbReference>
<dbReference type="GO" id="GO:0017004">
    <property type="term" value="P:cytochrome complex assembly"/>
    <property type="evidence" value="ECO:0007669"/>
    <property type="project" value="UniProtKB-KW"/>
</dbReference>
<keyword evidence="5 10" id="KW-0812">Transmembrane</keyword>
<keyword evidence="6" id="KW-0201">Cytochrome c-type biogenesis</keyword>
<feature type="domain" description="Cytochrome c-type biogenesis protein CcmF C-terminal" evidence="12">
    <location>
        <begin position="320"/>
        <end position="619"/>
    </location>
</feature>
<dbReference type="PRINTS" id="PR01410">
    <property type="entry name" value="CCBIOGENESIS"/>
</dbReference>
<feature type="transmembrane region" description="Helical" evidence="10">
    <location>
        <begin position="130"/>
        <end position="149"/>
    </location>
</feature>
<sequence length="629" mass="65474">MAARAMSVEAGLFAVILAGVLALLQALALPAARLAGRPALAAAIPAFAAAQALAMLGAMAALIHAFVVSDFSVRVVFENSHTAKPMLYKVAAAWGHHEGSLLLWAMLLSLFGGLTAFWRQGLPAAMRLRVLAVQGGLSFGVLAFVVLTSNPFDRLLPAPFEGRGLNPLLQDPGLAFHPPLLYVGSVGVSVAFAFAIAALWRGELGPGWARAVRFWTLVAWVFLTAGIALGAAWAYAELGWGGWWFWDPVENSALMPWLTATALIHAVRGVERKGGVEGWVVLLAILGFGFSLLGMFLVRSGVLTSVHAFAADPLRGVFILALFAAIEGGALVLYALRGHRLRSHVAFAPVSRDGALLLNTVLLLVATGVVLFGTVYPLLAESLGLGRISVGAPFFDATVMPLMVPVVVLMTFGPMMRAGRDDLKRLAPRLAVIAAAAAVGAGVGAIWTWKAAVGFGLAAAVAAGVALTLAGRRPTRRSLGMAIAHLGFAVALAGITGGSQLADEAIARLPVGGSVAAGGDTFTLSELREVPGPNYIATRGRVTAEGVDLAPEIRAYETPPQTTTEAAIRSTVLGDTYAVIGDPAPEGTVVRVFLKPLLPWLWAGAAMMSLGGGLALTARAAVGRRRREG</sequence>
<feature type="transmembrane region" description="Helical" evidence="10">
    <location>
        <begin position="248"/>
        <end position="267"/>
    </location>
</feature>
<evidence type="ECO:0000256" key="4">
    <source>
        <dbReference type="ARBA" id="ARBA00022519"/>
    </source>
</evidence>
<feature type="domain" description="Cytochrome c assembly protein" evidence="11">
    <location>
        <begin position="94"/>
        <end position="300"/>
    </location>
</feature>
<feature type="transmembrane region" description="Helical" evidence="10">
    <location>
        <begin position="180"/>
        <end position="200"/>
    </location>
</feature>
<evidence type="ECO:0000256" key="8">
    <source>
        <dbReference type="ARBA" id="ARBA00023136"/>
    </source>
</evidence>
<feature type="transmembrane region" description="Helical" evidence="10">
    <location>
        <begin position="12"/>
        <end position="32"/>
    </location>
</feature>
<feature type="transmembrane region" description="Helical" evidence="10">
    <location>
        <begin position="212"/>
        <end position="236"/>
    </location>
</feature>
<reference evidence="13" key="1">
    <citation type="submission" date="2016-04" db="EMBL/GenBank/DDBJ databases">
        <authorList>
            <person name="Evans L.H."/>
            <person name="Alamgir A."/>
            <person name="Owens N."/>
            <person name="Weber N.D."/>
            <person name="Virtaneva K."/>
            <person name="Barbian K."/>
            <person name="Babar A."/>
            <person name="Rosenke K."/>
        </authorList>
    </citation>
    <scope>NUCLEOTIDE SEQUENCE</scope>
    <source>
        <strain evidence="13">86</strain>
    </source>
</reference>
<evidence type="ECO:0000256" key="7">
    <source>
        <dbReference type="ARBA" id="ARBA00022989"/>
    </source>
</evidence>
<evidence type="ECO:0000256" key="1">
    <source>
        <dbReference type="ARBA" id="ARBA00004429"/>
    </source>
</evidence>
<evidence type="ECO:0000256" key="3">
    <source>
        <dbReference type="ARBA" id="ARBA00022475"/>
    </source>
</evidence>
<evidence type="ECO:0000256" key="5">
    <source>
        <dbReference type="ARBA" id="ARBA00022692"/>
    </source>
</evidence>
<dbReference type="GO" id="GO:0020037">
    <property type="term" value="F:heme binding"/>
    <property type="evidence" value="ECO:0007669"/>
    <property type="project" value="InterPro"/>
</dbReference>
<comment type="similarity">
    <text evidence="2">Belongs to the CcmF/CycK/Ccl1/NrfE/CcsA family.</text>
</comment>
<organism evidence="13">
    <name type="scientific">uncultured Alphaproteobacteria bacterium</name>
    <dbReference type="NCBI Taxonomy" id="91750"/>
    <lineage>
        <taxon>Bacteria</taxon>
        <taxon>Pseudomonadati</taxon>
        <taxon>Pseudomonadota</taxon>
        <taxon>Alphaproteobacteria</taxon>
        <taxon>environmental samples</taxon>
    </lineage>
</organism>
<gene>
    <name evidence="13" type="primary">ccmF</name>
    <name evidence="13" type="ORF">KL86APRO_20066</name>
</gene>
<feature type="transmembrane region" description="Helical" evidence="10">
    <location>
        <begin position="317"/>
        <end position="336"/>
    </location>
</feature>
<keyword evidence="3" id="KW-1003">Cell membrane</keyword>
<feature type="transmembrane region" description="Helical" evidence="10">
    <location>
        <begin position="356"/>
        <end position="379"/>
    </location>
</feature>
<evidence type="ECO:0000313" key="13">
    <source>
        <dbReference type="EMBL" id="SBW11073.1"/>
    </source>
</evidence>
<comment type="function">
    <text evidence="9">Required for the biogenesis of c-type cytochromes. Possible subunit of a heme lyase.</text>
</comment>
<dbReference type="InterPro" id="IPR032523">
    <property type="entry name" value="CcmF_C"/>
</dbReference>
<feature type="transmembrane region" description="Helical" evidence="10">
    <location>
        <begin position="279"/>
        <end position="297"/>
    </location>
</feature>
<keyword evidence="8 10" id="KW-0472">Membrane</keyword>
<dbReference type="InterPro" id="IPR002541">
    <property type="entry name" value="Cyt_c_assembly"/>
</dbReference>